<organism evidence="2 3">
    <name type="scientific">Riccia sorocarpa</name>
    <dbReference type="NCBI Taxonomy" id="122646"/>
    <lineage>
        <taxon>Eukaryota</taxon>
        <taxon>Viridiplantae</taxon>
        <taxon>Streptophyta</taxon>
        <taxon>Embryophyta</taxon>
        <taxon>Marchantiophyta</taxon>
        <taxon>Marchantiopsida</taxon>
        <taxon>Marchantiidae</taxon>
        <taxon>Marchantiales</taxon>
        <taxon>Ricciaceae</taxon>
        <taxon>Riccia</taxon>
    </lineage>
</organism>
<feature type="compositionally biased region" description="Polar residues" evidence="1">
    <location>
        <begin position="556"/>
        <end position="568"/>
    </location>
</feature>
<feature type="compositionally biased region" description="Basic and acidic residues" evidence="1">
    <location>
        <begin position="294"/>
        <end position="304"/>
    </location>
</feature>
<dbReference type="AlphaFoldDB" id="A0ABD3H209"/>
<evidence type="ECO:0000313" key="2">
    <source>
        <dbReference type="EMBL" id="KAL3684627.1"/>
    </source>
</evidence>
<feature type="compositionally biased region" description="Polar residues" evidence="1">
    <location>
        <begin position="499"/>
        <end position="508"/>
    </location>
</feature>
<comment type="caution">
    <text evidence="2">The sequence shown here is derived from an EMBL/GenBank/DDBJ whole genome shotgun (WGS) entry which is preliminary data.</text>
</comment>
<accession>A0ABD3H209</accession>
<evidence type="ECO:0000313" key="3">
    <source>
        <dbReference type="Proteomes" id="UP001633002"/>
    </source>
</evidence>
<keyword evidence="3" id="KW-1185">Reference proteome</keyword>
<feature type="region of interest" description="Disordered" evidence="1">
    <location>
        <begin position="24"/>
        <end position="109"/>
    </location>
</feature>
<dbReference type="EMBL" id="JBJQOH010000006">
    <property type="protein sequence ID" value="KAL3684627.1"/>
    <property type="molecule type" value="Genomic_DNA"/>
</dbReference>
<feature type="compositionally biased region" description="Polar residues" evidence="1">
    <location>
        <begin position="318"/>
        <end position="343"/>
    </location>
</feature>
<feature type="compositionally biased region" description="Basic and acidic residues" evidence="1">
    <location>
        <begin position="166"/>
        <end position="175"/>
    </location>
</feature>
<sequence>MWDNFQFSALADRGQFPHLLEAIGKKRDSTRRLSVFRRSVEDPENDKRRCNSDPTPGSSKEGEQDTESTMDKGNVASSTEKSSGDTGIQAPSQDEGNEGEENFIPRDPQEQRALLDALNANNEMIHKIIMRQSQDGSMQSRLSTGHRSPDADLQRGRSFTQNPQDEESRGSRTEAEILMAAAKRQQGEMLNQHQWSNTFNNPSYKERSIVNEDSPLEAPQLPPGSPSSSVPAPERHKGLPTPLEWKSKPPENPRIVHSTAAVVQQLASQEQELHSTASVRHQMESPRPIGQQGRTEEATGKELPMENSPEPSGRPTKTYAQATDPTSGNHPTNKANQPSWSSVESREYVRGAMKQMPQPEVKADPSKVKKKILNEEAIERVPKKLHNLETSAMEIRRGAGRYGAGPSRRARNGNRFMPLAGDTDDESNGEETSGKRDVDHNTVRIDSDSEVDSWADHSEKEEGKTKKEEAKEGSSEGEKDGVQTSPAETNDTIEENQAKTDNQQNNQGAGRDDGNEGEPEKEELNSPNTEERLMHEDLPERKFWGDEAMEEDTETVQDSQPSNENQNNGSTSSSRKAKGRKAKGASQSGKKPQGLQTTPVIGKGKVTQKK</sequence>
<evidence type="ECO:0000256" key="1">
    <source>
        <dbReference type="SAM" id="MobiDB-lite"/>
    </source>
</evidence>
<feature type="compositionally biased region" description="Polar residues" evidence="1">
    <location>
        <begin position="188"/>
        <end position="203"/>
    </location>
</feature>
<gene>
    <name evidence="2" type="ORF">R1sor_002649</name>
</gene>
<feature type="compositionally biased region" description="Basic and acidic residues" evidence="1">
    <location>
        <begin position="529"/>
        <end position="545"/>
    </location>
</feature>
<feature type="compositionally biased region" description="Polar residues" evidence="1">
    <location>
        <begin position="131"/>
        <end position="146"/>
    </location>
</feature>
<dbReference type="Proteomes" id="UP001633002">
    <property type="component" value="Unassembled WGS sequence"/>
</dbReference>
<feature type="compositionally biased region" description="Basic and acidic residues" evidence="1">
    <location>
        <begin position="454"/>
        <end position="481"/>
    </location>
</feature>
<protein>
    <submittedName>
        <fullName evidence="2">Uncharacterized protein</fullName>
    </submittedName>
</protein>
<reference evidence="2 3" key="1">
    <citation type="submission" date="2024-09" db="EMBL/GenBank/DDBJ databases">
        <title>Chromosome-scale assembly of Riccia sorocarpa.</title>
        <authorList>
            <person name="Paukszto L."/>
        </authorList>
    </citation>
    <scope>NUCLEOTIDE SEQUENCE [LARGE SCALE GENOMIC DNA]</scope>
    <source>
        <strain evidence="2">LP-2024</strain>
        <tissue evidence="2">Aerial parts of the thallus</tissue>
    </source>
</reference>
<feature type="region of interest" description="Disordered" evidence="1">
    <location>
        <begin position="389"/>
        <end position="610"/>
    </location>
</feature>
<feature type="compositionally biased region" description="Basic and acidic residues" evidence="1">
    <location>
        <begin position="432"/>
        <end position="447"/>
    </location>
</feature>
<feature type="compositionally biased region" description="Polar residues" evidence="1">
    <location>
        <begin position="75"/>
        <end position="94"/>
    </location>
</feature>
<feature type="compositionally biased region" description="Basic and acidic residues" evidence="1">
    <location>
        <begin position="38"/>
        <end position="51"/>
    </location>
</feature>
<feature type="region of interest" description="Disordered" evidence="1">
    <location>
        <begin position="131"/>
        <end position="367"/>
    </location>
</feature>
<proteinExistence type="predicted"/>
<name>A0ABD3H209_9MARC</name>
<feature type="compositionally biased region" description="Polar residues" evidence="1">
    <location>
        <begin position="261"/>
        <end position="279"/>
    </location>
</feature>